<proteinExistence type="predicted"/>
<accession>A0A8K0KCG6</accession>
<name>A0A8K0KCG6_LADFU</name>
<gene>
    <name evidence="1" type="ORF">J437_LFUL011485</name>
</gene>
<reference evidence="1" key="1">
    <citation type="submission" date="2013-04" db="EMBL/GenBank/DDBJ databases">
        <authorList>
            <person name="Qu J."/>
            <person name="Murali S.C."/>
            <person name="Bandaranaike D."/>
            <person name="Bellair M."/>
            <person name="Blankenburg K."/>
            <person name="Chao H."/>
            <person name="Dinh H."/>
            <person name="Doddapaneni H."/>
            <person name="Downs B."/>
            <person name="Dugan-Rocha S."/>
            <person name="Elkadiri S."/>
            <person name="Gnanaolivu R.D."/>
            <person name="Hernandez B."/>
            <person name="Javaid M."/>
            <person name="Jayaseelan J.C."/>
            <person name="Lee S."/>
            <person name="Li M."/>
            <person name="Ming W."/>
            <person name="Munidasa M."/>
            <person name="Muniz J."/>
            <person name="Nguyen L."/>
            <person name="Ongeri F."/>
            <person name="Osuji N."/>
            <person name="Pu L.-L."/>
            <person name="Puazo M."/>
            <person name="Qu C."/>
            <person name="Quiroz J."/>
            <person name="Raj R."/>
            <person name="Weissenberger G."/>
            <person name="Xin Y."/>
            <person name="Zou X."/>
            <person name="Han Y."/>
            <person name="Richards S."/>
            <person name="Worley K."/>
            <person name="Muzny D."/>
            <person name="Gibbs R."/>
        </authorList>
    </citation>
    <scope>NUCLEOTIDE SEQUENCE</scope>
    <source>
        <strain evidence="1">Sampled in the wild</strain>
    </source>
</reference>
<reference evidence="1" key="2">
    <citation type="submission" date="2017-10" db="EMBL/GenBank/DDBJ databases">
        <title>Ladona fulva Genome sequencing and assembly.</title>
        <authorList>
            <person name="Murali S."/>
            <person name="Richards S."/>
            <person name="Bandaranaike D."/>
            <person name="Bellair M."/>
            <person name="Blankenburg K."/>
            <person name="Chao H."/>
            <person name="Dinh H."/>
            <person name="Doddapaneni H."/>
            <person name="Dugan-Rocha S."/>
            <person name="Elkadiri S."/>
            <person name="Gnanaolivu R."/>
            <person name="Hernandez B."/>
            <person name="Skinner E."/>
            <person name="Javaid M."/>
            <person name="Lee S."/>
            <person name="Li M."/>
            <person name="Ming W."/>
            <person name="Munidasa M."/>
            <person name="Muniz J."/>
            <person name="Nguyen L."/>
            <person name="Hughes D."/>
            <person name="Osuji N."/>
            <person name="Pu L.-L."/>
            <person name="Puazo M."/>
            <person name="Qu C."/>
            <person name="Quiroz J."/>
            <person name="Raj R."/>
            <person name="Weissenberger G."/>
            <person name="Xin Y."/>
            <person name="Zou X."/>
            <person name="Han Y."/>
            <person name="Worley K."/>
            <person name="Muzny D."/>
            <person name="Gibbs R."/>
        </authorList>
    </citation>
    <scope>NUCLEOTIDE SEQUENCE</scope>
    <source>
        <strain evidence="1">Sampled in the wild</strain>
    </source>
</reference>
<evidence type="ECO:0000313" key="2">
    <source>
        <dbReference type="Proteomes" id="UP000792457"/>
    </source>
</evidence>
<dbReference type="AlphaFoldDB" id="A0A8K0KCG6"/>
<dbReference type="CDD" id="cd00303">
    <property type="entry name" value="retropepsin_like"/>
    <property type="match status" value="1"/>
</dbReference>
<dbReference type="OrthoDB" id="8052806at2759"/>
<keyword evidence="2" id="KW-1185">Reference proteome</keyword>
<evidence type="ECO:0000313" key="1">
    <source>
        <dbReference type="EMBL" id="KAG8231644.1"/>
    </source>
</evidence>
<protein>
    <submittedName>
        <fullName evidence="1">Uncharacterized protein</fullName>
    </submittedName>
</protein>
<dbReference type="EMBL" id="KZ308565">
    <property type="protein sequence ID" value="KAG8231644.1"/>
    <property type="molecule type" value="Genomic_DNA"/>
</dbReference>
<organism evidence="1 2">
    <name type="scientific">Ladona fulva</name>
    <name type="common">Scarce chaser dragonfly</name>
    <name type="synonym">Libellula fulva</name>
    <dbReference type="NCBI Taxonomy" id="123851"/>
    <lineage>
        <taxon>Eukaryota</taxon>
        <taxon>Metazoa</taxon>
        <taxon>Ecdysozoa</taxon>
        <taxon>Arthropoda</taxon>
        <taxon>Hexapoda</taxon>
        <taxon>Insecta</taxon>
        <taxon>Pterygota</taxon>
        <taxon>Palaeoptera</taxon>
        <taxon>Odonata</taxon>
        <taxon>Epiprocta</taxon>
        <taxon>Anisoptera</taxon>
        <taxon>Libelluloidea</taxon>
        <taxon>Libellulidae</taxon>
        <taxon>Ladona</taxon>
    </lineage>
</organism>
<sequence>MVDSGSQVSAISSAAVRRLNLPVSPSISQFTFRVVSNHSQATGGLCCFVAFANSQFIAGEEYQGCSLPHLTSKLPSVPLPSFIRNSISHLHISDPEFDKPDSRPRLKASYCQFLKVYENLGHISRAASLRIYYLLQYGVHKSTPQGPNLRVVFDVSTRSSNGNSTMYCFRVPAPEHRGFQHILWRDDSTHTLQQLGLNAVTYEIVSAPYLDIHTLHQLVHDKGETSPLA</sequence>
<comment type="caution">
    <text evidence="1">The sequence shown here is derived from an EMBL/GenBank/DDBJ whole genome shotgun (WGS) entry which is preliminary data.</text>
</comment>
<dbReference type="Proteomes" id="UP000792457">
    <property type="component" value="Unassembled WGS sequence"/>
</dbReference>